<gene>
    <name evidence="1" type="ORF">T07_9815</name>
</gene>
<dbReference type="Proteomes" id="UP000054630">
    <property type="component" value="Unassembled WGS sequence"/>
</dbReference>
<name>A0A0V0RB42_9BILA</name>
<accession>A0A0V0RB42</accession>
<evidence type="ECO:0000313" key="2">
    <source>
        <dbReference type="Proteomes" id="UP000054630"/>
    </source>
</evidence>
<comment type="caution">
    <text evidence="1">The sequence shown here is derived from an EMBL/GenBank/DDBJ whole genome shotgun (WGS) entry which is preliminary data.</text>
</comment>
<organism evidence="1 2">
    <name type="scientific">Trichinella nelsoni</name>
    <dbReference type="NCBI Taxonomy" id="6336"/>
    <lineage>
        <taxon>Eukaryota</taxon>
        <taxon>Metazoa</taxon>
        <taxon>Ecdysozoa</taxon>
        <taxon>Nematoda</taxon>
        <taxon>Enoplea</taxon>
        <taxon>Dorylaimia</taxon>
        <taxon>Trichinellida</taxon>
        <taxon>Trichinellidae</taxon>
        <taxon>Trichinella</taxon>
    </lineage>
</organism>
<sequence>LVQTILVRSKLLGSDLRSRRHGIYNPYVACFNNLARDTKVHDDPARRTKC</sequence>
<evidence type="ECO:0000313" key="1">
    <source>
        <dbReference type="EMBL" id="KRX11482.1"/>
    </source>
</evidence>
<reference evidence="1 2" key="1">
    <citation type="submission" date="2015-01" db="EMBL/GenBank/DDBJ databases">
        <title>Evolution of Trichinella species and genotypes.</title>
        <authorList>
            <person name="Korhonen P.K."/>
            <person name="Edoardo P."/>
            <person name="Giuseppe L.R."/>
            <person name="Gasser R.B."/>
        </authorList>
    </citation>
    <scope>NUCLEOTIDE SEQUENCE [LARGE SCALE GENOMIC DNA]</scope>
    <source>
        <strain evidence="1">ISS37</strain>
    </source>
</reference>
<dbReference type="EMBL" id="JYDL01002093">
    <property type="protein sequence ID" value="KRX11482.1"/>
    <property type="molecule type" value="Genomic_DNA"/>
</dbReference>
<feature type="non-terminal residue" evidence="1">
    <location>
        <position position="50"/>
    </location>
</feature>
<proteinExistence type="predicted"/>
<dbReference type="AlphaFoldDB" id="A0A0V0RB42"/>
<feature type="non-terminal residue" evidence="1">
    <location>
        <position position="1"/>
    </location>
</feature>
<keyword evidence="2" id="KW-1185">Reference proteome</keyword>
<protein>
    <submittedName>
        <fullName evidence="1">Uncharacterized protein</fullName>
    </submittedName>
</protein>